<dbReference type="EMBL" id="BAABRO010000012">
    <property type="protein sequence ID" value="GAA5509180.1"/>
    <property type="molecule type" value="Genomic_DNA"/>
</dbReference>
<accession>A0ABP9VY29</accession>
<evidence type="ECO:0000313" key="2">
    <source>
        <dbReference type="Proteomes" id="UP001416858"/>
    </source>
</evidence>
<evidence type="ECO:0000313" key="1">
    <source>
        <dbReference type="EMBL" id="GAA5509180.1"/>
    </source>
</evidence>
<protein>
    <submittedName>
        <fullName evidence="1">Uncharacterized protein</fullName>
    </submittedName>
</protein>
<comment type="caution">
    <text evidence="1">The sequence shown here is derived from an EMBL/GenBank/DDBJ whole genome shotgun (WGS) entry which is preliminary data.</text>
</comment>
<name>A0ABP9VY29_9BACT</name>
<keyword evidence="2" id="KW-1185">Reference proteome</keyword>
<proteinExistence type="predicted"/>
<organism evidence="1 2">
    <name type="scientific">Novipirellula caenicola</name>
    <dbReference type="NCBI Taxonomy" id="1536901"/>
    <lineage>
        <taxon>Bacteria</taxon>
        <taxon>Pseudomonadati</taxon>
        <taxon>Planctomycetota</taxon>
        <taxon>Planctomycetia</taxon>
        <taxon>Pirellulales</taxon>
        <taxon>Pirellulaceae</taxon>
        <taxon>Novipirellula</taxon>
    </lineage>
</organism>
<reference evidence="1 2" key="1">
    <citation type="submission" date="2024-02" db="EMBL/GenBank/DDBJ databases">
        <title>Rhodopirellula caenicola NBRC 110016.</title>
        <authorList>
            <person name="Ichikawa N."/>
            <person name="Katano-Makiyama Y."/>
            <person name="Hidaka K."/>
        </authorList>
    </citation>
    <scope>NUCLEOTIDE SEQUENCE [LARGE SCALE GENOMIC DNA]</scope>
    <source>
        <strain evidence="1 2">NBRC 110016</strain>
    </source>
</reference>
<gene>
    <name evidence="1" type="ORF">Rcae01_04678</name>
</gene>
<dbReference type="Proteomes" id="UP001416858">
    <property type="component" value="Unassembled WGS sequence"/>
</dbReference>
<sequence length="66" mass="7635">MEECTDVHKCVAKEGWPTTWFYIASIGEKPWFIYLSDGFVGQCLTNRLLEQVWHRANSLTLNNGND</sequence>